<evidence type="ECO:0000256" key="2">
    <source>
        <dbReference type="ARBA" id="ARBA00009539"/>
    </source>
</evidence>
<accession>A0ABV0J2N4</accession>
<dbReference type="EMBL" id="JBDXMI010000015">
    <property type="protein sequence ID" value="MEO9387189.1"/>
    <property type="molecule type" value="Genomic_DNA"/>
</dbReference>
<sequence>MSFVMIAAVDAETGLIGAGNKLIHRVPEDLARFRELTKRAVLVLMGRKTFESLPGAEAATQARRTPLPGRNLAVLTEGPMKGDGYRTPQGDEVSFVSRESVDSIMNWMERGGKQQTLYIAGGAQVYREMMPRADAIEITEIKKPGFQAVGDAYFPKIDPREWELSVRSPWYFSDAAQSEYRFLTYTRIKKENQA</sequence>
<dbReference type="PROSITE" id="PS51330">
    <property type="entry name" value="DHFR_2"/>
    <property type="match status" value="1"/>
</dbReference>
<gene>
    <name evidence="9" type="ORF">ABI908_24130</name>
</gene>
<comment type="caution">
    <text evidence="9">The sequence shown here is derived from an EMBL/GenBank/DDBJ whole genome shotgun (WGS) entry which is preliminary data.</text>
</comment>
<comment type="pathway">
    <text evidence="1">Cofactor biosynthesis; tetrahydrofolate biosynthesis; 5,6,7,8-tetrahydrofolate from 7,8-dihydrofolate: step 1/1.</text>
</comment>
<dbReference type="InterPro" id="IPR024072">
    <property type="entry name" value="DHFR-like_dom_sf"/>
</dbReference>
<evidence type="ECO:0000256" key="5">
    <source>
        <dbReference type="ARBA" id="ARBA00022857"/>
    </source>
</evidence>
<dbReference type="Proteomes" id="UP001462502">
    <property type="component" value="Unassembled WGS sequence"/>
</dbReference>
<dbReference type="Gene3D" id="3.40.430.10">
    <property type="entry name" value="Dihydrofolate Reductase, subunit A"/>
    <property type="match status" value="1"/>
</dbReference>
<feature type="domain" description="DHFR" evidence="8">
    <location>
        <begin position="2"/>
        <end position="187"/>
    </location>
</feature>
<comment type="similarity">
    <text evidence="2">Belongs to the dihydrofolate reductase family.</text>
</comment>
<keyword evidence="10" id="KW-1185">Reference proteome</keyword>
<evidence type="ECO:0000256" key="6">
    <source>
        <dbReference type="ARBA" id="ARBA00023002"/>
    </source>
</evidence>
<dbReference type="InterPro" id="IPR001796">
    <property type="entry name" value="DHFR_dom"/>
</dbReference>
<evidence type="ECO:0000256" key="4">
    <source>
        <dbReference type="ARBA" id="ARBA00022563"/>
    </source>
</evidence>
<evidence type="ECO:0000256" key="1">
    <source>
        <dbReference type="ARBA" id="ARBA00004903"/>
    </source>
</evidence>
<evidence type="ECO:0000256" key="3">
    <source>
        <dbReference type="ARBA" id="ARBA00012856"/>
    </source>
</evidence>
<protein>
    <recommendedName>
        <fullName evidence="3">dihydrofolate reductase</fullName>
        <ecNumber evidence="3">1.5.1.3</ecNumber>
    </recommendedName>
</protein>
<organism evidence="9 10">
    <name type="scientific">Chromobacterium phragmitis</name>
    <dbReference type="NCBI Taxonomy" id="2202141"/>
    <lineage>
        <taxon>Bacteria</taxon>
        <taxon>Pseudomonadati</taxon>
        <taxon>Pseudomonadota</taxon>
        <taxon>Betaproteobacteria</taxon>
        <taxon>Neisseriales</taxon>
        <taxon>Chromobacteriaceae</taxon>
        <taxon>Chromobacterium</taxon>
    </lineage>
</organism>
<dbReference type="PANTHER" id="PTHR48069">
    <property type="entry name" value="DIHYDROFOLATE REDUCTASE"/>
    <property type="match status" value="1"/>
</dbReference>
<dbReference type="SUPFAM" id="SSF53597">
    <property type="entry name" value="Dihydrofolate reductase-like"/>
    <property type="match status" value="1"/>
</dbReference>
<dbReference type="EC" id="1.5.1.3" evidence="3"/>
<name>A0ABV0J2N4_9NEIS</name>
<evidence type="ECO:0000259" key="8">
    <source>
        <dbReference type="PROSITE" id="PS51330"/>
    </source>
</evidence>
<dbReference type="RefSeq" id="WP_347937983.1">
    <property type="nucleotide sequence ID" value="NZ_JBDXMI010000015.1"/>
</dbReference>
<reference evidence="9 10" key="1">
    <citation type="submission" date="2024-05" db="EMBL/GenBank/DDBJ databases">
        <authorList>
            <person name="De Oliveira J.P."/>
            <person name="Noriler S.A."/>
            <person name="De Oliveira A.G."/>
            <person name="Sipoli D.S."/>
        </authorList>
    </citation>
    <scope>NUCLEOTIDE SEQUENCE [LARGE SCALE GENOMIC DNA]</scope>
    <source>
        <strain evidence="9 10">LABIM192</strain>
    </source>
</reference>
<dbReference type="Pfam" id="PF00186">
    <property type="entry name" value="DHFR_1"/>
    <property type="match status" value="1"/>
</dbReference>
<dbReference type="PANTHER" id="PTHR48069:SF3">
    <property type="entry name" value="DIHYDROFOLATE REDUCTASE"/>
    <property type="match status" value="1"/>
</dbReference>
<dbReference type="InterPro" id="IPR012259">
    <property type="entry name" value="DHFR"/>
</dbReference>
<dbReference type="PRINTS" id="PR00070">
    <property type="entry name" value="DHFR"/>
</dbReference>
<evidence type="ECO:0000256" key="7">
    <source>
        <dbReference type="ARBA" id="ARBA00025067"/>
    </source>
</evidence>
<comment type="function">
    <text evidence="7">Key enzyme in folate metabolism. Catalyzes an essential reaction for de novo glycine and purine synthesis, and for DNA precursor synthesis.</text>
</comment>
<proteinExistence type="inferred from homology"/>
<dbReference type="CDD" id="cd00209">
    <property type="entry name" value="DHFR"/>
    <property type="match status" value="1"/>
</dbReference>
<keyword evidence="4" id="KW-0554">One-carbon metabolism</keyword>
<dbReference type="GO" id="GO:0004146">
    <property type="term" value="F:dihydrofolate reductase activity"/>
    <property type="evidence" value="ECO:0007669"/>
    <property type="project" value="UniProtKB-EC"/>
</dbReference>
<evidence type="ECO:0000313" key="9">
    <source>
        <dbReference type="EMBL" id="MEO9387189.1"/>
    </source>
</evidence>
<keyword evidence="6 9" id="KW-0560">Oxidoreductase</keyword>
<keyword evidence="5" id="KW-0521">NADP</keyword>
<evidence type="ECO:0000313" key="10">
    <source>
        <dbReference type="Proteomes" id="UP001462502"/>
    </source>
</evidence>